<evidence type="ECO:0000313" key="1">
    <source>
        <dbReference type="EMBL" id="PNF40564.1"/>
    </source>
</evidence>
<comment type="caution">
    <text evidence="1">The sequence shown here is derived from an EMBL/GenBank/DDBJ whole genome shotgun (WGS) entry which is preliminary data.</text>
</comment>
<dbReference type="STRING" id="105785.A0A2J7RIA5"/>
<dbReference type="SUPFAM" id="SSF55729">
    <property type="entry name" value="Acyl-CoA N-acyltransferases (Nat)"/>
    <property type="match status" value="1"/>
</dbReference>
<dbReference type="AlphaFoldDB" id="A0A2J7RIA5"/>
<protein>
    <recommendedName>
        <fullName evidence="3">N-acetyltransferase domain-containing protein</fullName>
    </recommendedName>
</protein>
<dbReference type="OrthoDB" id="8954808at2759"/>
<reference evidence="1 2" key="1">
    <citation type="submission" date="2017-12" db="EMBL/GenBank/DDBJ databases">
        <title>Hemimetabolous genomes reveal molecular basis of termite eusociality.</title>
        <authorList>
            <person name="Harrison M.C."/>
            <person name="Jongepier E."/>
            <person name="Robertson H.M."/>
            <person name="Arning N."/>
            <person name="Bitard-Feildel T."/>
            <person name="Chao H."/>
            <person name="Childers C.P."/>
            <person name="Dinh H."/>
            <person name="Doddapaneni H."/>
            <person name="Dugan S."/>
            <person name="Gowin J."/>
            <person name="Greiner C."/>
            <person name="Han Y."/>
            <person name="Hu H."/>
            <person name="Hughes D.S.T."/>
            <person name="Huylmans A.-K."/>
            <person name="Kemena C."/>
            <person name="Kremer L.P.M."/>
            <person name="Lee S.L."/>
            <person name="Lopez-Ezquerra A."/>
            <person name="Mallet L."/>
            <person name="Monroy-Kuhn J.M."/>
            <person name="Moser A."/>
            <person name="Murali S.C."/>
            <person name="Muzny D.M."/>
            <person name="Otani S."/>
            <person name="Piulachs M.-D."/>
            <person name="Poelchau M."/>
            <person name="Qu J."/>
            <person name="Schaub F."/>
            <person name="Wada-Katsumata A."/>
            <person name="Worley K.C."/>
            <person name="Xie Q."/>
            <person name="Ylla G."/>
            <person name="Poulsen M."/>
            <person name="Gibbs R.A."/>
            <person name="Schal C."/>
            <person name="Richards S."/>
            <person name="Belles X."/>
            <person name="Korb J."/>
            <person name="Bornberg-Bauer E."/>
        </authorList>
    </citation>
    <scope>NUCLEOTIDE SEQUENCE [LARGE SCALE GENOMIC DNA]</scope>
    <source>
        <tissue evidence="1">Whole body</tissue>
    </source>
</reference>
<evidence type="ECO:0008006" key="3">
    <source>
        <dbReference type="Google" id="ProtNLM"/>
    </source>
</evidence>
<gene>
    <name evidence="1" type="ORF">B7P43_G06752</name>
</gene>
<dbReference type="PANTHER" id="PTHR22442:SF10">
    <property type="entry name" value="N-ACETYLTRANSFERASE, GNAT FAMILY-RELATED"/>
    <property type="match status" value="1"/>
</dbReference>
<name>A0A2J7RIA5_9NEOP</name>
<proteinExistence type="predicted"/>
<dbReference type="EMBL" id="NEVH01003502">
    <property type="protein sequence ID" value="PNF40564.1"/>
    <property type="molecule type" value="Genomic_DNA"/>
</dbReference>
<feature type="non-terminal residue" evidence="1">
    <location>
        <position position="1"/>
    </location>
</feature>
<dbReference type="InterPro" id="IPR016181">
    <property type="entry name" value="Acyl_CoA_acyltransferase"/>
</dbReference>
<organism evidence="1 2">
    <name type="scientific">Cryptotermes secundus</name>
    <dbReference type="NCBI Taxonomy" id="105785"/>
    <lineage>
        <taxon>Eukaryota</taxon>
        <taxon>Metazoa</taxon>
        <taxon>Ecdysozoa</taxon>
        <taxon>Arthropoda</taxon>
        <taxon>Hexapoda</taxon>
        <taxon>Insecta</taxon>
        <taxon>Pterygota</taxon>
        <taxon>Neoptera</taxon>
        <taxon>Polyneoptera</taxon>
        <taxon>Dictyoptera</taxon>
        <taxon>Blattodea</taxon>
        <taxon>Blattoidea</taxon>
        <taxon>Termitoidae</taxon>
        <taxon>Kalotermitidae</taxon>
        <taxon>Cryptotermitinae</taxon>
        <taxon>Cryptotermes</taxon>
    </lineage>
</organism>
<dbReference type="InterPro" id="IPR029625">
    <property type="entry name" value="FAM169"/>
</dbReference>
<dbReference type="PANTHER" id="PTHR22442">
    <property type="match status" value="1"/>
</dbReference>
<dbReference type="InParanoid" id="A0A2J7RIA5"/>
<sequence length="229" mass="26664">RCSHLMSISDEHVAEMDLGQSVTVKQLNCSSCDKCVALSFSDAWNTPEDILTDDTERNGWFEVSSPRDRVVCYALSQIMYRQFEVPEEEREEAIFDQPDPTDIVMIFWLKGQAIGFYTIKPKGSLVERTMEHYAMHTLDTAYVRSVKRRQGYGMRMLQNITSSYPGNDIGFSKPISFSMWKVLRKYLQHNADYRNKFWEIEGTGGEGNQKLIWYAIKFQDKKKKTLHNE</sequence>
<dbReference type="Proteomes" id="UP000235965">
    <property type="component" value="Unassembled WGS sequence"/>
</dbReference>
<keyword evidence="2" id="KW-1185">Reference proteome</keyword>
<evidence type="ECO:0000313" key="2">
    <source>
        <dbReference type="Proteomes" id="UP000235965"/>
    </source>
</evidence>
<accession>A0A2J7RIA5</accession>